<evidence type="ECO:0000256" key="2">
    <source>
        <dbReference type="SAM" id="Phobius"/>
    </source>
</evidence>
<feature type="compositionally biased region" description="Polar residues" evidence="1">
    <location>
        <begin position="227"/>
        <end position="243"/>
    </location>
</feature>
<organism evidence="3">
    <name type="scientific">Oryza sativa subsp. japonica</name>
    <name type="common">Rice</name>
    <dbReference type="NCBI Taxonomy" id="39947"/>
    <lineage>
        <taxon>Eukaryota</taxon>
        <taxon>Viridiplantae</taxon>
        <taxon>Streptophyta</taxon>
        <taxon>Embryophyta</taxon>
        <taxon>Tracheophyta</taxon>
        <taxon>Spermatophyta</taxon>
        <taxon>Magnoliopsida</taxon>
        <taxon>Liliopsida</taxon>
        <taxon>Poales</taxon>
        <taxon>Poaceae</taxon>
        <taxon>BOP clade</taxon>
        <taxon>Oryzoideae</taxon>
        <taxon>Oryzeae</taxon>
        <taxon>Oryzinae</taxon>
        <taxon>Oryza</taxon>
        <taxon>Oryza sativa</taxon>
    </lineage>
</organism>
<sequence>MVGAAAAAGVFLEETGGVVAPGEGGWMDFRLTEAVASPPSFDRDPSAPVAMPVVVPDPASPPEAASAKKGVFMHRIFPFILAANIFIGGPPLVLGSISLPPSRVVAMTRRMRCHCNEAAGGDAVVAALARRDGHHHHRRRRAGRHRPPRLLLLRLWPRFLLQRVLPPLQVNACCINVPFSAPRPLRLNSRGVLLTDGLPPPCYRRRHSSRGRSGSCAPRQCHMGREPSQTNHVGATSSKTGHNTAEGPRLHGFGKLGMCCIRFYELRTKIRLSNKLRDLK</sequence>
<accession>Q94JK8</accession>
<evidence type="ECO:0000256" key="1">
    <source>
        <dbReference type="SAM" id="MobiDB-lite"/>
    </source>
</evidence>
<feature type="transmembrane region" description="Helical" evidence="2">
    <location>
        <begin position="76"/>
        <end position="99"/>
    </location>
</feature>
<dbReference type="EMBL" id="AP002540">
    <property type="protein sequence ID" value="BAB43994.1"/>
    <property type="molecule type" value="Genomic_DNA"/>
</dbReference>
<dbReference type="Proteomes" id="UP000817658">
    <property type="component" value="Chromosome 1"/>
</dbReference>
<name>Q94JK8_ORYSJ</name>
<reference evidence="3" key="1">
    <citation type="journal article" date="2002" name="Nature">
        <title>The genome sequence and structure of rice chromosome 1.</title>
        <authorList>
            <person name="Sasaki T."/>
            <person name="Matsumoto T."/>
            <person name="Yamamoto K."/>
            <person name="Sakata K."/>
            <person name="Baba T."/>
            <person name="Katayose Y."/>
            <person name="Wu J."/>
            <person name="Niimura Y."/>
            <person name="Cheng Z."/>
            <person name="Nagamura Y."/>
            <person name="Antonio B.A."/>
            <person name="Kanamori H."/>
            <person name="Hosokawa S."/>
            <person name="Masukawa M."/>
            <person name="Arikawa K."/>
            <person name="Chiden Y."/>
            <person name="Hayashi M."/>
            <person name="Okamoto M."/>
            <person name="Ando T."/>
            <person name="Aoki H."/>
            <person name="Arita K."/>
            <person name="Hamada M."/>
            <person name="Harada C."/>
            <person name="Hijishita S."/>
            <person name="Honda M."/>
            <person name="Ichikawa Y."/>
            <person name="Idonuma A."/>
            <person name="Iijima M."/>
            <person name="Ikeda M."/>
            <person name="Ikeno M."/>
            <person name="Itoh S."/>
            <person name="Itoh T."/>
            <person name="Itoh Y."/>
            <person name="Itoh Y."/>
            <person name="Iwabuchi A."/>
            <person name="Kamiya K."/>
            <person name="Karasawa W."/>
            <person name="Katagiri S."/>
            <person name="Kikuta A."/>
            <person name="Kobayashi N."/>
            <person name="Kono I."/>
            <person name="Machita K."/>
            <person name="Maehara T."/>
            <person name="Mizuno H."/>
            <person name="Mizubayashi T."/>
            <person name="Mukai Y."/>
            <person name="Nagasaki H."/>
            <person name="Nakashima M."/>
            <person name="Nakama Y."/>
            <person name="Nakamichi Y."/>
            <person name="Nakamura M."/>
            <person name="Namiki N."/>
            <person name="Negishi M."/>
            <person name="Ohta I."/>
            <person name="Ono N."/>
            <person name="Saji S."/>
            <person name="Sakai K."/>
            <person name="Shibata M."/>
            <person name="Shimokawa T."/>
            <person name="Shomura A."/>
            <person name="Song J."/>
            <person name="Takazaki Y."/>
            <person name="Terasawa K."/>
            <person name="Tsuji K."/>
            <person name="Waki K."/>
            <person name="Yamagata H."/>
            <person name="Yamane H."/>
            <person name="Yoshiki S."/>
            <person name="Yoshihara R."/>
            <person name="Yukawa K."/>
            <person name="Zhong H."/>
            <person name="Iwama H."/>
            <person name="Endo T."/>
            <person name="Ito H."/>
            <person name="Hahn J.H."/>
            <person name="Kim H.I."/>
            <person name="Eun M.Y."/>
            <person name="Yano M."/>
            <person name="Jiang J."/>
            <person name="Gojobori T."/>
        </authorList>
    </citation>
    <scope>NUCLEOTIDE SEQUENCE [LARGE SCALE GENOMIC DNA]</scope>
</reference>
<protein>
    <submittedName>
        <fullName evidence="3">Uncharacterized protein</fullName>
    </submittedName>
</protein>
<gene>
    <name evidence="3" type="primary">P0434B04.15</name>
</gene>
<dbReference type="AlphaFoldDB" id="Q94JK8"/>
<evidence type="ECO:0000313" key="3">
    <source>
        <dbReference type="EMBL" id="BAB43994.1"/>
    </source>
</evidence>
<feature type="region of interest" description="Disordered" evidence="1">
    <location>
        <begin position="204"/>
        <end position="247"/>
    </location>
</feature>
<proteinExistence type="predicted"/>
<keyword evidence="2" id="KW-0472">Membrane</keyword>
<keyword evidence="2" id="KW-1133">Transmembrane helix</keyword>
<keyword evidence="2" id="KW-0812">Transmembrane</keyword>